<organism evidence="1 2">
    <name type="scientific">Sphaerochaeta halotolerans</name>
    <dbReference type="NCBI Taxonomy" id="2293840"/>
    <lineage>
        <taxon>Bacteria</taxon>
        <taxon>Pseudomonadati</taxon>
        <taxon>Spirochaetota</taxon>
        <taxon>Spirochaetia</taxon>
        <taxon>Spirochaetales</taxon>
        <taxon>Sphaerochaetaceae</taxon>
        <taxon>Sphaerochaeta</taxon>
    </lineage>
</organism>
<dbReference type="Pfam" id="PF06980">
    <property type="entry name" value="DUF1302"/>
    <property type="match status" value="1"/>
</dbReference>
<protein>
    <recommendedName>
        <fullName evidence="3">Porin</fullName>
    </recommendedName>
</protein>
<comment type="caution">
    <text evidence="1">The sequence shown here is derived from an EMBL/GenBank/DDBJ whole genome shotgun (WGS) entry which is preliminary data.</text>
</comment>
<sequence length="417" mass="46596">MKHKTILLTSIILATVLLPAVAGDGVFSGMVRDYATFRFSQSDMPVHEITADLRYDYYGDLGKFTLHPVAYSYPNEGVELDIQEAYFDFYLQDADIRVGKQKVIWGEAEGAFITDLVSPRNMRSFILADFTEIRKAVPAIKVDYYAGDYTLQGIWVTHFIPSTLPSQDSMWAQTPSMPFPPTISATINVPTMPDASLENSEAFLSLGRFGNAISWKVNGGYVFTDEPLVTGVTAPDSTSREISQGYERYGFVGGSFNTTLGSMILRGDVALALEKPMNSVNTTSNPPISIEYHNQVQTLVGLDWNMLGAQWSTQYLLTYTHDHDDSLVSQMKPIKEFAHTLTFRVQNTFLDERLTAKLFTYMELEPANALIRPSLSYNFGDGVLLEGGVDLFVGDEEGTFGVYQDNSMAWAALRWYF</sequence>
<reference evidence="1 2" key="2">
    <citation type="submission" date="2018-09" db="EMBL/GenBank/DDBJ databases">
        <title>Genome of Sphaerochaeta halotolerans strain 4-11.</title>
        <authorList>
            <person name="Nazina T.N."/>
            <person name="Sokolova D.S."/>
        </authorList>
    </citation>
    <scope>NUCLEOTIDE SEQUENCE [LARGE SCALE GENOMIC DNA]</scope>
    <source>
        <strain evidence="1 2">4-11</strain>
    </source>
</reference>
<name>A0A372MG72_9SPIR</name>
<dbReference type="Proteomes" id="UP000264002">
    <property type="component" value="Unassembled WGS sequence"/>
</dbReference>
<dbReference type="AlphaFoldDB" id="A0A372MG72"/>
<dbReference type="InterPro" id="IPR010727">
    <property type="entry name" value="DUF1302"/>
</dbReference>
<accession>A0A372MG72</accession>
<dbReference type="EMBL" id="QUWK01000007">
    <property type="protein sequence ID" value="RFU94799.1"/>
    <property type="molecule type" value="Genomic_DNA"/>
</dbReference>
<keyword evidence="2" id="KW-1185">Reference proteome</keyword>
<reference evidence="2" key="1">
    <citation type="submission" date="2018-08" db="EMBL/GenBank/DDBJ databases">
        <authorList>
            <person name="Grouzdev D.S."/>
            <person name="Krutkina M.S."/>
        </authorList>
    </citation>
    <scope>NUCLEOTIDE SEQUENCE [LARGE SCALE GENOMIC DNA]</scope>
    <source>
        <strain evidence="2">4-11</strain>
    </source>
</reference>
<proteinExistence type="predicted"/>
<evidence type="ECO:0008006" key="3">
    <source>
        <dbReference type="Google" id="ProtNLM"/>
    </source>
</evidence>
<dbReference type="RefSeq" id="WP_117330495.1">
    <property type="nucleotide sequence ID" value="NZ_QUWK01000007.1"/>
</dbReference>
<evidence type="ECO:0000313" key="1">
    <source>
        <dbReference type="EMBL" id="RFU94799.1"/>
    </source>
</evidence>
<gene>
    <name evidence="1" type="ORF">DYP60_08070</name>
</gene>
<evidence type="ECO:0000313" key="2">
    <source>
        <dbReference type="Proteomes" id="UP000264002"/>
    </source>
</evidence>